<feature type="transmembrane region" description="Helical" evidence="10">
    <location>
        <begin position="736"/>
        <end position="762"/>
    </location>
</feature>
<gene>
    <name evidence="12" type="ORF">UCRPA7_4516</name>
</gene>
<evidence type="ECO:0000259" key="11">
    <source>
        <dbReference type="PROSITE" id="PS50893"/>
    </source>
</evidence>
<dbReference type="CDD" id="cd03232">
    <property type="entry name" value="ABCG_PDR_domain2"/>
    <property type="match status" value="1"/>
</dbReference>
<evidence type="ECO:0000313" key="13">
    <source>
        <dbReference type="Proteomes" id="UP000014074"/>
    </source>
</evidence>
<accession>R8BKS7</accession>
<feature type="transmembrane region" description="Helical" evidence="10">
    <location>
        <begin position="661"/>
        <end position="681"/>
    </location>
</feature>
<reference evidence="13" key="1">
    <citation type="journal article" date="2013" name="Genome Announc.">
        <title>Draft genome sequence of the ascomycete Phaeoacremonium aleophilum strain UCR-PA7, a causal agent of the esca disease complex in grapevines.</title>
        <authorList>
            <person name="Blanco-Ulate B."/>
            <person name="Rolshausen P."/>
            <person name="Cantu D."/>
        </authorList>
    </citation>
    <scope>NUCLEOTIDE SEQUENCE [LARGE SCALE GENOMIC DNA]</scope>
    <source>
        <strain evidence="13">UCR-PA7</strain>
    </source>
</reference>
<dbReference type="InterPro" id="IPR003439">
    <property type="entry name" value="ABC_transporter-like_ATP-bd"/>
</dbReference>
<dbReference type="Gene3D" id="3.40.50.300">
    <property type="entry name" value="P-loop containing nucleotide triphosphate hydrolases"/>
    <property type="match status" value="1"/>
</dbReference>
<dbReference type="InterPro" id="IPR043926">
    <property type="entry name" value="ABCG_dom"/>
</dbReference>
<dbReference type="GO" id="GO:0016020">
    <property type="term" value="C:membrane"/>
    <property type="evidence" value="ECO:0007669"/>
    <property type="project" value="UniProtKB-SubCell"/>
</dbReference>
<dbReference type="Pfam" id="PF00005">
    <property type="entry name" value="ABC_tran"/>
    <property type="match status" value="1"/>
</dbReference>
<feature type="transmembrane region" description="Helical" evidence="10">
    <location>
        <begin position="693"/>
        <end position="716"/>
    </location>
</feature>
<keyword evidence="4 10" id="KW-0812">Transmembrane</keyword>
<feature type="transmembrane region" description="Helical" evidence="10">
    <location>
        <begin position="140"/>
        <end position="158"/>
    </location>
</feature>
<keyword evidence="7 10" id="KW-1133">Transmembrane helix</keyword>
<dbReference type="FunFam" id="3.40.50.300:FF:000054">
    <property type="entry name" value="ABC multidrug transporter atrF"/>
    <property type="match status" value="1"/>
</dbReference>
<feature type="transmembrane region" description="Helical" evidence="10">
    <location>
        <begin position="243"/>
        <end position="260"/>
    </location>
</feature>
<comment type="subcellular location">
    <subcellularLocation>
        <location evidence="1">Membrane</location>
        <topology evidence="1">Multi-pass membrane protein</topology>
    </subcellularLocation>
</comment>
<keyword evidence="13" id="KW-1185">Reference proteome</keyword>
<dbReference type="SMART" id="SM00382">
    <property type="entry name" value="AAA"/>
    <property type="match status" value="1"/>
</dbReference>
<dbReference type="OrthoDB" id="245989at2759"/>
<dbReference type="Pfam" id="PF01061">
    <property type="entry name" value="ABC2_membrane"/>
    <property type="match status" value="2"/>
</dbReference>
<sequence length="984" mass="109627">MTSCIISLIIGSIFFGTPNASAGFFAKGSVLFMAVLLNALTAISEISTLYSQRPIVEKHASYAFYHPSTEAVAGIVSSIPIKFIVAVIFNIVLYFMAGLRREPAQFFLYFLITFVATFVMMAIFRTLASVTKTISQAMSLAGITVLALVIYTGFTISVPQMHPWFSWIRWINPLYYAFEILVANEFHGRMFTCSSIVPAYSPPRGDSWICSVVGAVAGEYTVSGDRFIATNYEYYYSHVWRNFGILLGFLFFFMIVYFVATELNSESTSTGEVLVFQQGHIPPHLRSNKNSKSDEEIASGSKLEVPASAEPSSIKGTEPQKDIFTWRNVVYDIEIQGQPRRLLDHVSGFVKPGTLTALMGVSGAGKTTLLDVLAQRTTMGVITGDMLVNGAPMSASFQRNTGYVQQQDLHLETATVRESLRFSAMLRQPKSVSKAEKYQFVEEVIKMLNMEDYADAIVGVPGEGLNVEQRKLLTIGVELAAKPKLLLFLDEPTSGLDSQSSWAICSFLRKLADSGQAILCTVHQPSALLFQQFDRLLFLAKGGKTVYFGDIGKDSRTLLNYFESNGARKCDDQENPAEYMLEIVNNTRDGQSREWNVTWTSSPQRDAVEAEIDRLHNEKQHDRSIGHDEAGSNDEFAMPFSTQLVEVTYRVFQQYWRMPSYIFAKFFLGTAAGLFIGFTFFQAKGTLAGMQTVLFAVFQVVTIFTSLVQQIQPLFITQRSLYEVRERPSKAYSWKAFIIANIVVEIPYQVVTAILTFACFYYPVVGIQSSDRQGLVLLFLIQLFIYASCFAHMTIAALPDAQTAGGIVTLLTMMSIMFNGVLQSPSALPGFWIFMYRVSPFTYWIAGMVATQMHDRVVTCSAAETSVFNPPSGQTCGTYLATYLETAPGQLQNPNDTESCRYCSLSVADQYLAGSNIYWSERWRNFGIMWAYICFDIFIAVLTYYLFRVRKRGSGGLLSAFKRKPKAEGTTVPGSLPVAAAPKA</sequence>
<evidence type="ECO:0000256" key="8">
    <source>
        <dbReference type="ARBA" id="ARBA00023136"/>
    </source>
</evidence>
<dbReference type="KEGG" id="tmn:UCRPA7_4516"/>
<keyword evidence="3" id="KW-0813">Transport</keyword>
<feature type="transmembrane region" description="Helical" evidence="10">
    <location>
        <begin position="30"/>
        <end position="50"/>
    </location>
</feature>
<dbReference type="HOGENOM" id="CLU_000604_35_0_1"/>
<evidence type="ECO:0000256" key="6">
    <source>
        <dbReference type="ARBA" id="ARBA00022840"/>
    </source>
</evidence>
<protein>
    <submittedName>
        <fullName evidence="12">Putative abc multidrug protein</fullName>
    </submittedName>
</protein>
<dbReference type="GO" id="GO:0140359">
    <property type="term" value="F:ABC-type transporter activity"/>
    <property type="evidence" value="ECO:0007669"/>
    <property type="project" value="InterPro"/>
</dbReference>
<dbReference type="InterPro" id="IPR003593">
    <property type="entry name" value="AAA+_ATPase"/>
</dbReference>
<dbReference type="Proteomes" id="UP000014074">
    <property type="component" value="Unassembled WGS sequence"/>
</dbReference>
<dbReference type="InterPro" id="IPR013525">
    <property type="entry name" value="ABC2_TM"/>
</dbReference>
<evidence type="ECO:0000256" key="9">
    <source>
        <dbReference type="SAM" id="MobiDB-lite"/>
    </source>
</evidence>
<proteinExistence type="inferred from homology"/>
<dbReference type="PANTHER" id="PTHR19241">
    <property type="entry name" value="ATP-BINDING CASSETTE TRANSPORTER"/>
    <property type="match status" value="1"/>
</dbReference>
<dbReference type="RefSeq" id="XP_007915260.1">
    <property type="nucleotide sequence ID" value="XM_007917069.1"/>
</dbReference>
<keyword evidence="5" id="KW-0547">Nucleotide-binding</keyword>
<dbReference type="InterPro" id="IPR034003">
    <property type="entry name" value="ABCG_PDR_2"/>
</dbReference>
<dbReference type="AlphaFoldDB" id="R8BKS7"/>
<evidence type="ECO:0000256" key="7">
    <source>
        <dbReference type="ARBA" id="ARBA00022989"/>
    </source>
</evidence>
<dbReference type="InterPro" id="IPR027417">
    <property type="entry name" value="P-loop_NTPase"/>
</dbReference>
<feature type="domain" description="ABC transporter" evidence="11">
    <location>
        <begin position="324"/>
        <end position="567"/>
    </location>
</feature>
<keyword evidence="6" id="KW-0067">ATP-binding</keyword>
<feature type="transmembrane region" description="Helical" evidence="10">
    <location>
        <begin position="774"/>
        <end position="798"/>
    </location>
</feature>
<feature type="region of interest" description="Disordered" evidence="9">
    <location>
        <begin position="285"/>
        <end position="316"/>
    </location>
</feature>
<keyword evidence="8 10" id="KW-0472">Membrane</keyword>
<dbReference type="SUPFAM" id="SSF52540">
    <property type="entry name" value="P-loop containing nucleoside triphosphate hydrolases"/>
    <property type="match status" value="1"/>
</dbReference>
<feature type="transmembrane region" description="Helical" evidence="10">
    <location>
        <begin position="71"/>
        <end position="95"/>
    </location>
</feature>
<evidence type="ECO:0000313" key="12">
    <source>
        <dbReference type="EMBL" id="EON99925.1"/>
    </source>
</evidence>
<evidence type="ECO:0000256" key="10">
    <source>
        <dbReference type="SAM" id="Phobius"/>
    </source>
</evidence>
<dbReference type="Pfam" id="PF19055">
    <property type="entry name" value="ABC2_membrane_7"/>
    <property type="match status" value="1"/>
</dbReference>
<dbReference type="eggNOG" id="KOG0065">
    <property type="taxonomic scope" value="Eukaryota"/>
</dbReference>
<dbReference type="PROSITE" id="PS50893">
    <property type="entry name" value="ABC_TRANSPORTER_2"/>
    <property type="match status" value="1"/>
</dbReference>
<comment type="similarity">
    <text evidence="2">Belongs to the ABC transporter superfamily. ABCG family. PDR (TC 3.A.1.205) subfamily.</text>
</comment>
<evidence type="ECO:0000256" key="5">
    <source>
        <dbReference type="ARBA" id="ARBA00022741"/>
    </source>
</evidence>
<feature type="transmembrane region" description="Helical" evidence="10">
    <location>
        <begin position="829"/>
        <end position="846"/>
    </location>
</feature>
<evidence type="ECO:0000256" key="3">
    <source>
        <dbReference type="ARBA" id="ARBA00022448"/>
    </source>
</evidence>
<feature type="transmembrane region" description="Helical" evidence="10">
    <location>
        <begin position="107"/>
        <end position="128"/>
    </location>
</feature>
<evidence type="ECO:0000256" key="4">
    <source>
        <dbReference type="ARBA" id="ARBA00022692"/>
    </source>
</evidence>
<evidence type="ECO:0000256" key="1">
    <source>
        <dbReference type="ARBA" id="ARBA00004141"/>
    </source>
</evidence>
<evidence type="ECO:0000256" key="2">
    <source>
        <dbReference type="ARBA" id="ARBA00006012"/>
    </source>
</evidence>
<dbReference type="Pfam" id="PF06422">
    <property type="entry name" value="PDR_CDR"/>
    <property type="match status" value="2"/>
</dbReference>
<dbReference type="GeneID" id="19324975"/>
<dbReference type="GO" id="GO:0005524">
    <property type="term" value="F:ATP binding"/>
    <property type="evidence" value="ECO:0007669"/>
    <property type="project" value="UniProtKB-KW"/>
</dbReference>
<feature type="transmembrane region" description="Helical" evidence="10">
    <location>
        <begin position="928"/>
        <end position="947"/>
    </location>
</feature>
<dbReference type="InterPro" id="IPR010929">
    <property type="entry name" value="PDR_CDR_ABC"/>
</dbReference>
<organism evidence="12 13">
    <name type="scientific">Phaeoacremonium minimum (strain UCR-PA7)</name>
    <name type="common">Esca disease fungus</name>
    <name type="synonym">Togninia minima</name>
    <dbReference type="NCBI Taxonomy" id="1286976"/>
    <lineage>
        <taxon>Eukaryota</taxon>
        <taxon>Fungi</taxon>
        <taxon>Dikarya</taxon>
        <taxon>Ascomycota</taxon>
        <taxon>Pezizomycotina</taxon>
        <taxon>Sordariomycetes</taxon>
        <taxon>Sordariomycetidae</taxon>
        <taxon>Togniniales</taxon>
        <taxon>Togniniaceae</taxon>
        <taxon>Phaeoacremonium</taxon>
    </lineage>
</organism>
<dbReference type="EMBL" id="KB933120">
    <property type="protein sequence ID" value="EON99925.1"/>
    <property type="molecule type" value="Genomic_DNA"/>
</dbReference>
<dbReference type="GO" id="GO:0016887">
    <property type="term" value="F:ATP hydrolysis activity"/>
    <property type="evidence" value="ECO:0007669"/>
    <property type="project" value="InterPro"/>
</dbReference>
<feature type="transmembrane region" description="Helical" evidence="10">
    <location>
        <begin position="804"/>
        <end position="822"/>
    </location>
</feature>
<name>R8BKS7_PHAM7</name>